<comment type="function">
    <text evidence="6">Destroys radicals which are normally produced within the cells and which are toxic to biological systems.</text>
</comment>
<evidence type="ECO:0000256" key="5">
    <source>
        <dbReference type="PIRSR" id="PIRSR000349-1"/>
    </source>
</evidence>
<proteinExistence type="inferred from homology"/>
<evidence type="ECO:0000259" key="9">
    <source>
        <dbReference type="Pfam" id="PF02777"/>
    </source>
</evidence>
<gene>
    <name evidence="10" type="ORF">JKL49_02495</name>
</gene>
<evidence type="ECO:0000256" key="3">
    <source>
        <dbReference type="ARBA" id="ARBA00022723"/>
    </source>
</evidence>
<dbReference type="EMBL" id="JAGSGD010000001">
    <property type="protein sequence ID" value="MBR7618246.1"/>
    <property type="molecule type" value="Genomic_DNA"/>
</dbReference>
<feature type="binding site" evidence="5">
    <location>
        <position position="78"/>
    </location>
    <ligand>
        <name>Mn(2+)</name>
        <dbReference type="ChEBI" id="CHEBI:29035"/>
    </ligand>
</feature>
<evidence type="ECO:0000259" key="8">
    <source>
        <dbReference type="Pfam" id="PF00081"/>
    </source>
</evidence>
<dbReference type="RefSeq" id="WP_215338126.1">
    <property type="nucleotide sequence ID" value="NZ_JAGSGD010000001.1"/>
</dbReference>
<comment type="catalytic activity">
    <reaction evidence="6">
        <text>2 superoxide + 2 H(+) = H2O2 + O2</text>
        <dbReference type="Rhea" id="RHEA:20696"/>
        <dbReference type="ChEBI" id="CHEBI:15378"/>
        <dbReference type="ChEBI" id="CHEBI:15379"/>
        <dbReference type="ChEBI" id="CHEBI:16240"/>
        <dbReference type="ChEBI" id="CHEBI:18421"/>
        <dbReference type="EC" id="1.15.1.1"/>
    </reaction>
</comment>
<comment type="caution">
    <text evidence="10">The sequence shown here is derived from an EMBL/GenBank/DDBJ whole genome shotgun (WGS) entry which is preliminary data.</text>
</comment>
<dbReference type="PROSITE" id="PS00088">
    <property type="entry name" value="SOD_MN"/>
    <property type="match status" value="1"/>
</dbReference>
<dbReference type="InterPro" id="IPR019831">
    <property type="entry name" value="Mn/Fe_SOD_N"/>
</dbReference>
<keyword evidence="3 5" id="KW-0479">Metal-binding</keyword>
<dbReference type="InterPro" id="IPR001189">
    <property type="entry name" value="Mn/Fe_SOD"/>
</dbReference>
<dbReference type="InterPro" id="IPR019832">
    <property type="entry name" value="Mn/Fe_SOD_C"/>
</dbReference>
<dbReference type="PANTHER" id="PTHR42769:SF3">
    <property type="entry name" value="SUPEROXIDE DISMUTASE [FE] 2, CHLOROPLASTIC"/>
    <property type="match status" value="1"/>
</dbReference>
<dbReference type="Pfam" id="PF00081">
    <property type="entry name" value="Sod_Fe_N"/>
    <property type="match status" value="1"/>
</dbReference>
<dbReference type="SUPFAM" id="SSF54719">
    <property type="entry name" value="Fe,Mn superoxide dismutase (SOD), C-terminal domain"/>
    <property type="match status" value="1"/>
</dbReference>
<dbReference type="InterPro" id="IPR036314">
    <property type="entry name" value="SOD_C_sf"/>
</dbReference>
<protein>
    <recommendedName>
        <fullName evidence="2 6">Superoxide dismutase</fullName>
        <ecNumber evidence="2 6">1.15.1.1</ecNumber>
    </recommendedName>
</protein>
<dbReference type="PIRSF" id="PIRSF000349">
    <property type="entry name" value="SODismutase"/>
    <property type="match status" value="1"/>
</dbReference>
<dbReference type="PANTHER" id="PTHR42769">
    <property type="entry name" value="SUPEROXIDE DISMUTASE"/>
    <property type="match status" value="1"/>
</dbReference>
<accession>A0A941CX24</accession>
<evidence type="ECO:0000256" key="2">
    <source>
        <dbReference type="ARBA" id="ARBA00012682"/>
    </source>
</evidence>
<dbReference type="Gene3D" id="1.10.287.990">
    <property type="entry name" value="Fe,Mn superoxide dismutase (SOD) domain"/>
    <property type="match status" value="1"/>
</dbReference>
<evidence type="ECO:0000313" key="11">
    <source>
        <dbReference type="Proteomes" id="UP000622580"/>
    </source>
</evidence>
<feature type="binding site" evidence="5">
    <location>
        <position position="164"/>
    </location>
    <ligand>
        <name>Mn(2+)</name>
        <dbReference type="ChEBI" id="CHEBI:29035"/>
    </ligand>
</feature>
<dbReference type="EC" id="1.15.1.1" evidence="2 6"/>
<dbReference type="InterPro" id="IPR019833">
    <property type="entry name" value="Mn/Fe_SOD_BS"/>
</dbReference>
<evidence type="ECO:0000256" key="7">
    <source>
        <dbReference type="SAM" id="MobiDB-lite"/>
    </source>
</evidence>
<dbReference type="PRINTS" id="PR01703">
    <property type="entry name" value="MNSODISMTASE"/>
</dbReference>
<dbReference type="AlphaFoldDB" id="A0A941CX24"/>
<organism evidence="10 11">
    <name type="scientific">Phenylobacterium glaciei</name>
    <dbReference type="NCBI Taxonomy" id="2803784"/>
    <lineage>
        <taxon>Bacteria</taxon>
        <taxon>Pseudomonadati</taxon>
        <taxon>Pseudomonadota</taxon>
        <taxon>Alphaproteobacteria</taxon>
        <taxon>Caulobacterales</taxon>
        <taxon>Caulobacteraceae</taxon>
        <taxon>Phenylobacterium</taxon>
    </lineage>
</organism>
<comment type="similarity">
    <text evidence="1 6">Belongs to the iron/manganese superoxide dismutase family.</text>
</comment>
<keyword evidence="11" id="KW-1185">Reference proteome</keyword>
<evidence type="ECO:0000256" key="6">
    <source>
        <dbReference type="RuleBase" id="RU000414"/>
    </source>
</evidence>
<dbReference type="Pfam" id="PF02777">
    <property type="entry name" value="Sod_Fe_C"/>
    <property type="match status" value="1"/>
</dbReference>
<feature type="binding site" evidence="5">
    <location>
        <position position="26"/>
    </location>
    <ligand>
        <name>Mn(2+)</name>
        <dbReference type="ChEBI" id="CHEBI:29035"/>
    </ligand>
</feature>
<evidence type="ECO:0000313" key="10">
    <source>
        <dbReference type="EMBL" id="MBR7618246.1"/>
    </source>
</evidence>
<dbReference type="GO" id="GO:0004784">
    <property type="term" value="F:superoxide dismutase activity"/>
    <property type="evidence" value="ECO:0007669"/>
    <property type="project" value="UniProtKB-EC"/>
</dbReference>
<sequence>MFELPPLPYDHAALEPVISRATMHLHHEKHHQKYITTLNALLVEAGTTPECLEAVVRDAFGDDSATKLFNNAAQAWNHTFFWAAMSARKQKLEGALIQAVARDFGGVDALKAAFVKTGNEHFGSGWVWLAAEGDSLKVLATHDAEDLLIHRGMTPLLVCDLWEHAYYLDHKNDREGFLAAWFDALPNWSFAESQYAAARGEEKAWAHPAPVDSPAGTAALDARSN</sequence>
<feature type="domain" description="Manganese/iron superoxide dismutase C-terminal" evidence="9">
    <location>
        <begin position="94"/>
        <end position="193"/>
    </location>
</feature>
<name>A0A941CX24_9CAUL</name>
<dbReference type="SUPFAM" id="SSF46609">
    <property type="entry name" value="Fe,Mn superoxide dismutase (SOD), N-terminal domain"/>
    <property type="match status" value="1"/>
</dbReference>
<reference evidence="10" key="1">
    <citation type="submission" date="2021-04" db="EMBL/GenBank/DDBJ databases">
        <title>Draft genome assembly of strain Phenylobacterium sp. 20VBR1 using MiniION and Illumina platforms.</title>
        <authorList>
            <person name="Thomas F.A."/>
            <person name="Krishnan K.P."/>
            <person name="Sinha R.K."/>
        </authorList>
    </citation>
    <scope>NUCLEOTIDE SEQUENCE</scope>
    <source>
        <strain evidence="10">20VBR1</strain>
    </source>
</reference>
<feature type="binding site" evidence="5">
    <location>
        <position position="160"/>
    </location>
    <ligand>
        <name>Mn(2+)</name>
        <dbReference type="ChEBI" id="CHEBI:29035"/>
    </ligand>
</feature>
<dbReference type="Proteomes" id="UP000622580">
    <property type="component" value="Unassembled WGS sequence"/>
</dbReference>
<feature type="region of interest" description="Disordered" evidence="7">
    <location>
        <begin position="204"/>
        <end position="225"/>
    </location>
</feature>
<keyword evidence="4 6" id="KW-0560">Oxidoreductase</keyword>
<evidence type="ECO:0000256" key="4">
    <source>
        <dbReference type="ARBA" id="ARBA00023002"/>
    </source>
</evidence>
<feature type="domain" description="Manganese/iron superoxide dismutase N-terminal" evidence="8">
    <location>
        <begin position="2"/>
        <end position="86"/>
    </location>
</feature>
<dbReference type="InterPro" id="IPR036324">
    <property type="entry name" value="Mn/Fe_SOD_N_sf"/>
</dbReference>
<dbReference type="GO" id="GO:0046872">
    <property type="term" value="F:metal ion binding"/>
    <property type="evidence" value="ECO:0007669"/>
    <property type="project" value="UniProtKB-KW"/>
</dbReference>
<evidence type="ECO:0000256" key="1">
    <source>
        <dbReference type="ARBA" id="ARBA00008714"/>
    </source>
</evidence>
<dbReference type="Gene3D" id="3.55.40.20">
    <property type="entry name" value="Iron/manganese superoxide dismutase, C-terminal domain"/>
    <property type="match status" value="1"/>
</dbReference>